<feature type="chain" id="PRO_5046170489" description="DUF4360 domain-containing protein" evidence="1">
    <location>
        <begin position="26"/>
        <end position="273"/>
    </location>
</feature>
<evidence type="ECO:0000256" key="1">
    <source>
        <dbReference type="SAM" id="SignalP"/>
    </source>
</evidence>
<organism evidence="2 3">
    <name type="scientific">Corallococcus praedator</name>
    <dbReference type="NCBI Taxonomy" id="2316724"/>
    <lineage>
        <taxon>Bacteria</taxon>
        <taxon>Pseudomonadati</taxon>
        <taxon>Myxococcota</taxon>
        <taxon>Myxococcia</taxon>
        <taxon>Myxococcales</taxon>
        <taxon>Cystobacterineae</taxon>
        <taxon>Myxococcaceae</taxon>
        <taxon>Corallococcus</taxon>
    </lineage>
</organism>
<evidence type="ECO:0000313" key="3">
    <source>
        <dbReference type="Proteomes" id="UP000278907"/>
    </source>
</evidence>
<evidence type="ECO:0000313" key="2">
    <source>
        <dbReference type="EMBL" id="RKH97835.1"/>
    </source>
</evidence>
<accession>A0ABX9QD42</accession>
<reference evidence="2 3" key="1">
    <citation type="submission" date="2018-09" db="EMBL/GenBank/DDBJ databases">
        <authorList>
            <person name="Livingstone P.G."/>
            <person name="Whitworth D.E."/>
        </authorList>
    </citation>
    <scope>NUCLEOTIDE SEQUENCE [LARGE SCALE GENOMIC DNA]</scope>
    <source>
        <strain evidence="2 3">CA031B</strain>
    </source>
</reference>
<gene>
    <name evidence="2" type="ORF">D7Y13_29530</name>
</gene>
<keyword evidence="3" id="KW-1185">Reference proteome</keyword>
<feature type="signal peptide" evidence="1">
    <location>
        <begin position="1"/>
        <end position="25"/>
    </location>
</feature>
<keyword evidence="1" id="KW-0732">Signal</keyword>
<evidence type="ECO:0008006" key="4">
    <source>
        <dbReference type="Google" id="ProtNLM"/>
    </source>
</evidence>
<dbReference type="RefSeq" id="WP_120585611.1">
    <property type="nucleotide sequence ID" value="NZ_RAWI01000294.1"/>
</dbReference>
<protein>
    <recommendedName>
        <fullName evidence="4">DUF4360 domain-containing protein</fullName>
    </recommendedName>
</protein>
<name>A0ABX9QD42_9BACT</name>
<sequence length="273" mass="28854">MRLNLKQWLSVLCVGAFAVAVPAWADVPTPVDCGTVECEGIREMKSLYAAEMAYFGERDSFTADMAQLAFADFAPAPCANGTRAPVLGPGWVSGCRFAYKVTAVTPNPSPSFTAVAQGAAGTSAAGITLQIGTHPVSGILFWLERNGVRRYVDAAECLAAQSFVCDAQLREGTMGLRALYTSEMAYFGEKDRYTSNYAQLGFLPPGCADGTRAPVPDASWIGGCKFIFRADVTGPSSFSLTARAVAGAIQGTVVTQVDQGDPVVTPVYDSVCR</sequence>
<dbReference type="EMBL" id="RAWI01000294">
    <property type="protein sequence ID" value="RKH97835.1"/>
    <property type="molecule type" value="Genomic_DNA"/>
</dbReference>
<comment type="caution">
    <text evidence="2">The sequence shown here is derived from an EMBL/GenBank/DDBJ whole genome shotgun (WGS) entry which is preliminary data.</text>
</comment>
<dbReference type="Proteomes" id="UP000278907">
    <property type="component" value="Unassembled WGS sequence"/>
</dbReference>
<proteinExistence type="predicted"/>